<dbReference type="SUPFAM" id="SSF52058">
    <property type="entry name" value="L domain-like"/>
    <property type="match status" value="1"/>
</dbReference>
<gene>
    <name evidence="3" type="ORF">GCK32_000714</name>
</gene>
<dbReference type="Pfam" id="PF01030">
    <property type="entry name" value="Recep_L_domain"/>
    <property type="match status" value="1"/>
</dbReference>
<evidence type="ECO:0000259" key="2">
    <source>
        <dbReference type="Pfam" id="PF01030"/>
    </source>
</evidence>
<evidence type="ECO:0000313" key="4">
    <source>
        <dbReference type="Proteomes" id="UP001331761"/>
    </source>
</evidence>
<dbReference type="InterPro" id="IPR000494">
    <property type="entry name" value="Rcpt_L-dom"/>
</dbReference>
<dbReference type="Gene3D" id="3.80.20.20">
    <property type="entry name" value="Receptor L-domain"/>
    <property type="match status" value="1"/>
</dbReference>
<keyword evidence="4" id="KW-1185">Reference proteome</keyword>
<keyword evidence="1" id="KW-0732">Signal</keyword>
<comment type="caution">
    <text evidence="3">The sequence shown here is derived from an EMBL/GenBank/DDBJ whole genome shotgun (WGS) entry which is preliminary data.</text>
</comment>
<feature type="signal peptide" evidence="1">
    <location>
        <begin position="1"/>
        <end position="15"/>
    </location>
</feature>
<protein>
    <recommendedName>
        <fullName evidence="2">Receptor L-domain domain-containing protein</fullName>
    </recommendedName>
</protein>
<feature type="chain" id="PRO_5042846730" description="Receptor L-domain domain-containing protein" evidence="1">
    <location>
        <begin position="16"/>
        <end position="297"/>
    </location>
</feature>
<organism evidence="3 4">
    <name type="scientific">Trichostrongylus colubriformis</name>
    <name type="common">Black scour worm</name>
    <dbReference type="NCBI Taxonomy" id="6319"/>
    <lineage>
        <taxon>Eukaryota</taxon>
        <taxon>Metazoa</taxon>
        <taxon>Ecdysozoa</taxon>
        <taxon>Nematoda</taxon>
        <taxon>Chromadorea</taxon>
        <taxon>Rhabditida</taxon>
        <taxon>Rhabditina</taxon>
        <taxon>Rhabditomorpha</taxon>
        <taxon>Strongyloidea</taxon>
        <taxon>Trichostrongylidae</taxon>
        <taxon>Trichostrongylus</taxon>
    </lineage>
</organism>
<reference evidence="3 4" key="1">
    <citation type="submission" date="2019-10" db="EMBL/GenBank/DDBJ databases">
        <title>Assembly and Annotation for the nematode Trichostrongylus colubriformis.</title>
        <authorList>
            <person name="Martin J."/>
        </authorList>
    </citation>
    <scope>NUCLEOTIDE SEQUENCE [LARGE SCALE GENOMIC DNA]</scope>
    <source>
        <strain evidence="3">G859</strain>
        <tissue evidence="3">Whole worm</tissue>
    </source>
</reference>
<sequence length="297" mass="33199">MWSSLLLALISICCGKLCTIKSVKQLEQASDCTVMLAEFKDKKLAQHPLLAEKLKTVNEVRRLSLYNTMLRSLTDSPNMTLGPNAVLEMVDNEFLEHLPKFIIEDGSSVELKIRGNPRMNTNQLRDECYKKKCSPNAIANIQESFTCPLEKPIRKVCKVISDNIDLTEYESALDKVEVVVGTLKLKGSNVTSFPKMKSLILLKQAKKSPVLIIEDNPNLNSLKALYTLEIQLNKGESADNAINIGNNPKLCIDEDASTVPFVIKYLSRVPICEPKEINEANKSSLAIIILYFIITNI</sequence>
<dbReference type="Proteomes" id="UP001331761">
    <property type="component" value="Unassembled WGS sequence"/>
</dbReference>
<dbReference type="InterPro" id="IPR036941">
    <property type="entry name" value="Rcpt_L-dom_sf"/>
</dbReference>
<evidence type="ECO:0000313" key="3">
    <source>
        <dbReference type="EMBL" id="KAK5971327.1"/>
    </source>
</evidence>
<name>A0AAN8IJ86_TRICO</name>
<accession>A0AAN8IJ86</accession>
<proteinExistence type="predicted"/>
<feature type="domain" description="Receptor L-domain" evidence="2">
    <location>
        <begin position="158"/>
        <end position="255"/>
    </location>
</feature>
<evidence type="ECO:0000256" key="1">
    <source>
        <dbReference type="SAM" id="SignalP"/>
    </source>
</evidence>
<dbReference type="EMBL" id="WIXE01017942">
    <property type="protein sequence ID" value="KAK5971327.1"/>
    <property type="molecule type" value="Genomic_DNA"/>
</dbReference>
<dbReference type="AlphaFoldDB" id="A0AAN8IJ86"/>